<dbReference type="GO" id="GO:0030154">
    <property type="term" value="P:cell differentiation"/>
    <property type="evidence" value="ECO:0007669"/>
    <property type="project" value="TreeGrafter"/>
</dbReference>
<dbReference type="PANTHER" id="PTHR24082:SF473">
    <property type="entry name" value="ECDYSONE-INDUCED PROTEIN 75B, ISOFORM B"/>
    <property type="match status" value="1"/>
</dbReference>
<dbReference type="STRING" id="188477.A0A3S1C166"/>
<dbReference type="GO" id="GO:0008270">
    <property type="term" value="F:zinc ion binding"/>
    <property type="evidence" value="ECO:0007669"/>
    <property type="project" value="UniProtKB-KW"/>
</dbReference>
<dbReference type="InterPro" id="IPR001628">
    <property type="entry name" value="Znf_hrmn_rcpt"/>
</dbReference>
<dbReference type="PANTHER" id="PTHR24082">
    <property type="entry name" value="NUCLEAR HORMONE RECEPTOR"/>
    <property type="match status" value="1"/>
</dbReference>
<proteinExistence type="predicted"/>
<evidence type="ECO:0000256" key="1">
    <source>
        <dbReference type="ARBA" id="ARBA00022723"/>
    </source>
</evidence>
<evidence type="ECO:0000313" key="11">
    <source>
        <dbReference type="EMBL" id="RUS80151.1"/>
    </source>
</evidence>
<keyword evidence="8" id="KW-0539">Nucleus</keyword>
<dbReference type="GO" id="GO:0004879">
    <property type="term" value="F:nuclear receptor activity"/>
    <property type="evidence" value="ECO:0007669"/>
    <property type="project" value="TreeGrafter"/>
</dbReference>
<feature type="non-terminal residue" evidence="11">
    <location>
        <position position="1"/>
    </location>
</feature>
<dbReference type="AlphaFoldDB" id="A0A3S1C166"/>
<dbReference type="Proteomes" id="UP000271974">
    <property type="component" value="Unassembled WGS sequence"/>
</dbReference>
<keyword evidence="2" id="KW-0863">Zinc-finger</keyword>
<dbReference type="Gene3D" id="3.30.50.10">
    <property type="entry name" value="Erythroid Transcription Factor GATA-1, subunit A"/>
    <property type="match status" value="1"/>
</dbReference>
<keyword evidence="12" id="KW-1185">Reference proteome</keyword>
<dbReference type="SMART" id="SM00399">
    <property type="entry name" value="ZnF_C4"/>
    <property type="match status" value="1"/>
</dbReference>
<evidence type="ECO:0000256" key="9">
    <source>
        <dbReference type="SAM" id="MobiDB-lite"/>
    </source>
</evidence>
<dbReference type="InterPro" id="IPR050234">
    <property type="entry name" value="Nuclear_hormone_rcpt_NR1"/>
</dbReference>
<dbReference type="InterPro" id="IPR013088">
    <property type="entry name" value="Znf_NHR/GATA"/>
</dbReference>
<keyword evidence="7" id="KW-0675">Receptor</keyword>
<name>A0A3S1C166_ELYCH</name>
<feature type="region of interest" description="Disordered" evidence="9">
    <location>
        <begin position="1"/>
        <end position="70"/>
    </location>
</feature>
<dbReference type="GO" id="GO:0009755">
    <property type="term" value="P:hormone-mediated signaling pathway"/>
    <property type="evidence" value="ECO:0007669"/>
    <property type="project" value="TreeGrafter"/>
</dbReference>
<evidence type="ECO:0000256" key="5">
    <source>
        <dbReference type="ARBA" id="ARBA00023125"/>
    </source>
</evidence>
<comment type="caution">
    <text evidence="11">The sequence shown here is derived from an EMBL/GenBank/DDBJ whole genome shotgun (WGS) entry which is preliminary data.</text>
</comment>
<evidence type="ECO:0000256" key="2">
    <source>
        <dbReference type="ARBA" id="ARBA00022771"/>
    </source>
</evidence>
<keyword evidence="5" id="KW-0238">DNA-binding</keyword>
<keyword evidence="4" id="KW-0805">Transcription regulation</keyword>
<evidence type="ECO:0000256" key="4">
    <source>
        <dbReference type="ARBA" id="ARBA00023015"/>
    </source>
</evidence>
<keyword evidence="3" id="KW-0862">Zinc</keyword>
<dbReference type="OrthoDB" id="5771769at2759"/>
<evidence type="ECO:0000256" key="3">
    <source>
        <dbReference type="ARBA" id="ARBA00022833"/>
    </source>
</evidence>
<dbReference type="CDD" id="cd06916">
    <property type="entry name" value="NR_DBD_like"/>
    <property type="match status" value="1"/>
</dbReference>
<feature type="compositionally biased region" description="Basic and acidic residues" evidence="9">
    <location>
        <begin position="19"/>
        <end position="29"/>
    </location>
</feature>
<evidence type="ECO:0000313" key="12">
    <source>
        <dbReference type="Proteomes" id="UP000271974"/>
    </source>
</evidence>
<dbReference type="PROSITE" id="PS51030">
    <property type="entry name" value="NUCLEAR_REC_DBD_2"/>
    <property type="match status" value="1"/>
</dbReference>
<dbReference type="GO" id="GO:0000978">
    <property type="term" value="F:RNA polymerase II cis-regulatory region sequence-specific DNA binding"/>
    <property type="evidence" value="ECO:0007669"/>
    <property type="project" value="TreeGrafter"/>
</dbReference>
<evidence type="ECO:0000256" key="8">
    <source>
        <dbReference type="ARBA" id="ARBA00023242"/>
    </source>
</evidence>
<evidence type="ECO:0000256" key="7">
    <source>
        <dbReference type="ARBA" id="ARBA00023170"/>
    </source>
</evidence>
<sequence>DPGTGQQFLVERAASSGELRADSSNDIEARPALLEEDASASRTRRVTSCPDPAHPGGSQQEGGAKAARGGASSAALNKILDPMWAPDSGTPMDVSSAVRYILLKRPDSESFPLAREIFDASYKILKASKLSSSLGKDVGLEADVKCRGVLKVSPPELGFPPVKQETAVCDLDDASTGSAAPTKKACKKRPSMLPPCRVCGCRASGLHYGVVTCEACNGFFRRSLKRTAIFFCSKENKCDVYGKRRGECSFCRYHRCLAVGMSRTAVKTGR</sequence>
<dbReference type="Pfam" id="PF00105">
    <property type="entry name" value="zf-C4"/>
    <property type="match status" value="1"/>
</dbReference>
<dbReference type="SUPFAM" id="SSF57716">
    <property type="entry name" value="Glucocorticoid receptor-like (DNA-binding domain)"/>
    <property type="match status" value="1"/>
</dbReference>
<reference evidence="11 12" key="1">
    <citation type="submission" date="2019-01" db="EMBL/GenBank/DDBJ databases">
        <title>A draft genome assembly of the solar-powered sea slug Elysia chlorotica.</title>
        <authorList>
            <person name="Cai H."/>
            <person name="Li Q."/>
            <person name="Fang X."/>
            <person name="Li J."/>
            <person name="Curtis N.E."/>
            <person name="Altenburger A."/>
            <person name="Shibata T."/>
            <person name="Feng M."/>
            <person name="Maeda T."/>
            <person name="Schwartz J.A."/>
            <person name="Shigenobu S."/>
            <person name="Lundholm N."/>
            <person name="Nishiyama T."/>
            <person name="Yang H."/>
            <person name="Hasebe M."/>
            <person name="Li S."/>
            <person name="Pierce S.K."/>
            <person name="Wang J."/>
        </authorList>
    </citation>
    <scope>NUCLEOTIDE SEQUENCE [LARGE SCALE GENOMIC DNA]</scope>
    <source>
        <strain evidence="11">EC2010</strain>
        <tissue evidence="11">Whole organism of an adult</tissue>
    </source>
</reference>
<dbReference type="GO" id="GO:0000122">
    <property type="term" value="P:negative regulation of transcription by RNA polymerase II"/>
    <property type="evidence" value="ECO:0007669"/>
    <property type="project" value="TreeGrafter"/>
</dbReference>
<dbReference type="EMBL" id="RQTK01000408">
    <property type="protein sequence ID" value="RUS80151.1"/>
    <property type="molecule type" value="Genomic_DNA"/>
</dbReference>
<evidence type="ECO:0000259" key="10">
    <source>
        <dbReference type="PROSITE" id="PS51030"/>
    </source>
</evidence>
<dbReference type="PRINTS" id="PR00047">
    <property type="entry name" value="STROIDFINGER"/>
</dbReference>
<keyword evidence="6" id="KW-0804">Transcription</keyword>
<feature type="domain" description="Nuclear receptor" evidence="10">
    <location>
        <begin position="193"/>
        <end position="268"/>
    </location>
</feature>
<accession>A0A3S1C166</accession>
<keyword evidence="1" id="KW-0479">Metal-binding</keyword>
<gene>
    <name evidence="11" type="ORF">EGW08_012074</name>
</gene>
<organism evidence="11 12">
    <name type="scientific">Elysia chlorotica</name>
    <name type="common">Eastern emerald elysia</name>
    <name type="synonym">Sea slug</name>
    <dbReference type="NCBI Taxonomy" id="188477"/>
    <lineage>
        <taxon>Eukaryota</taxon>
        <taxon>Metazoa</taxon>
        <taxon>Spiralia</taxon>
        <taxon>Lophotrochozoa</taxon>
        <taxon>Mollusca</taxon>
        <taxon>Gastropoda</taxon>
        <taxon>Heterobranchia</taxon>
        <taxon>Euthyneura</taxon>
        <taxon>Panpulmonata</taxon>
        <taxon>Sacoglossa</taxon>
        <taxon>Placobranchoidea</taxon>
        <taxon>Plakobranchidae</taxon>
        <taxon>Elysia</taxon>
    </lineage>
</organism>
<evidence type="ECO:0000256" key="6">
    <source>
        <dbReference type="ARBA" id="ARBA00023163"/>
    </source>
</evidence>
<dbReference type="GO" id="GO:0045944">
    <property type="term" value="P:positive regulation of transcription by RNA polymerase II"/>
    <property type="evidence" value="ECO:0007669"/>
    <property type="project" value="TreeGrafter"/>
</dbReference>
<protein>
    <recommendedName>
        <fullName evidence="10">Nuclear receptor domain-containing protein</fullName>
    </recommendedName>
</protein>